<dbReference type="InterPro" id="IPR009069">
    <property type="entry name" value="Cys_alpha_HP_mot_SF"/>
</dbReference>
<proteinExistence type="predicted"/>
<accession>A0A974CGA5</accession>
<dbReference type="SUPFAM" id="SSF47072">
    <property type="entry name" value="Cysteine alpha-hairpin motif"/>
    <property type="match status" value="1"/>
</dbReference>
<dbReference type="EMBL" id="CM004478">
    <property type="protein sequence ID" value="OCT72863.1"/>
    <property type="molecule type" value="Genomic_DNA"/>
</dbReference>
<gene>
    <name evidence="1" type="ORF">XELAEV_18035842mg</name>
</gene>
<dbReference type="PROSITE" id="PS51808">
    <property type="entry name" value="CHCH"/>
    <property type="match status" value="1"/>
</dbReference>
<organism evidence="1 2">
    <name type="scientific">Xenopus laevis</name>
    <name type="common">African clawed frog</name>
    <dbReference type="NCBI Taxonomy" id="8355"/>
    <lineage>
        <taxon>Eukaryota</taxon>
        <taxon>Metazoa</taxon>
        <taxon>Chordata</taxon>
        <taxon>Craniata</taxon>
        <taxon>Vertebrata</taxon>
        <taxon>Euteleostomi</taxon>
        <taxon>Amphibia</taxon>
        <taxon>Batrachia</taxon>
        <taxon>Anura</taxon>
        <taxon>Pipoidea</taxon>
        <taxon>Pipidae</taxon>
        <taxon>Xenopodinae</taxon>
        <taxon>Xenopus</taxon>
        <taxon>Xenopus</taxon>
    </lineage>
</organism>
<dbReference type="AlphaFoldDB" id="A0A974CGA5"/>
<evidence type="ECO:0000313" key="2">
    <source>
        <dbReference type="Proteomes" id="UP000694892"/>
    </source>
</evidence>
<dbReference type="Proteomes" id="UP000694892">
    <property type="component" value="Chromosome 7L"/>
</dbReference>
<name>A0A974CGA5_XENLA</name>
<protein>
    <recommendedName>
        <fullName evidence="3">CHCH domain-containing protein</fullName>
    </recommendedName>
</protein>
<sequence>MSDSVKEGPAETVAEVEAKPTESPCAELKIAMEKCVAEKGEDSCHELIQAYKDCERVLRGARVLSPYAPIILSSPNPTIPLGRTDGVVLLYMINAVGCISAACVTPGSTLYQLCALLSQENMLFT</sequence>
<dbReference type="Gene3D" id="1.10.287.1130">
    <property type="entry name" value="CytochromE C oxidase copper chaperone"/>
    <property type="match status" value="1"/>
</dbReference>
<reference evidence="2" key="1">
    <citation type="journal article" date="2016" name="Nature">
        <title>Genome evolution in the allotetraploid frog Xenopus laevis.</title>
        <authorList>
            <person name="Session A.M."/>
            <person name="Uno Y."/>
            <person name="Kwon T."/>
            <person name="Chapman J.A."/>
            <person name="Toyoda A."/>
            <person name="Takahashi S."/>
            <person name="Fukui A."/>
            <person name="Hikosaka A."/>
            <person name="Suzuki A."/>
            <person name="Kondo M."/>
            <person name="van Heeringen S.J."/>
            <person name="Quigley I."/>
            <person name="Heinz S."/>
            <person name="Ogino H."/>
            <person name="Ochi H."/>
            <person name="Hellsten U."/>
            <person name="Lyons J.B."/>
            <person name="Simakov O."/>
            <person name="Putnam N."/>
            <person name="Stites J."/>
            <person name="Kuroki Y."/>
            <person name="Tanaka T."/>
            <person name="Michiue T."/>
            <person name="Watanabe M."/>
            <person name="Bogdanovic O."/>
            <person name="Lister R."/>
            <person name="Georgiou G."/>
            <person name="Paranjpe S.S."/>
            <person name="van Kruijsbergen I."/>
            <person name="Shu S."/>
            <person name="Carlson J."/>
            <person name="Kinoshita T."/>
            <person name="Ohta Y."/>
            <person name="Mawaribuchi S."/>
            <person name="Jenkins J."/>
            <person name="Grimwood J."/>
            <person name="Schmutz J."/>
            <person name="Mitros T."/>
            <person name="Mozaffari S.V."/>
            <person name="Suzuki Y."/>
            <person name="Haramoto Y."/>
            <person name="Yamamoto T.S."/>
            <person name="Takagi C."/>
            <person name="Heald R."/>
            <person name="Miller K."/>
            <person name="Haudenschild C."/>
            <person name="Kitzman J."/>
            <person name="Nakayama T."/>
            <person name="Izutsu Y."/>
            <person name="Robert J."/>
            <person name="Fortriede J."/>
            <person name="Burns K."/>
            <person name="Lotay V."/>
            <person name="Karimi K."/>
            <person name="Yasuoka Y."/>
            <person name="Dichmann D.S."/>
            <person name="Flajnik M.F."/>
            <person name="Houston D.W."/>
            <person name="Shendure J."/>
            <person name="DuPasquier L."/>
            <person name="Vize P.D."/>
            <person name="Zorn A.M."/>
            <person name="Ito M."/>
            <person name="Marcotte E.M."/>
            <person name="Wallingford J.B."/>
            <person name="Ito Y."/>
            <person name="Asashima M."/>
            <person name="Ueno N."/>
            <person name="Matsuda Y."/>
            <person name="Veenstra G.J."/>
            <person name="Fujiyama A."/>
            <person name="Harland R.M."/>
            <person name="Taira M."/>
            <person name="Rokhsar D.S."/>
        </authorList>
    </citation>
    <scope>NUCLEOTIDE SEQUENCE [LARGE SCALE GENOMIC DNA]</scope>
    <source>
        <strain evidence="2">J</strain>
    </source>
</reference>
<evidence type="ECO:0000313" key="1">
    <source>
        <dbReference type="EMBL" id="OCT72863.1"/>
    </source>
</evidence>
<evidence type="ECO:0008006" key="3">
    <source>
        <dbReference type="Google" id="ProtNLM"/>
    </source>
</evidence>